<sequence length="99" mass="10961">MVAQDRVDGGESDGPYYQEVIDGTGAAISICSLSSRGTSHSQEMQEVSPQPVCLLQGREVRGQQDSWESLRAWESEGSSKSFFFLYVLWIWAPGSSVKR</sequence>
<organism evidence="1 2">
    <name type="scientific">Taxus chinensis</name>
    <name type="common">Chinese yew</name>
    <name type="synonym">Taxus wallichiana var. chinensis</name>
    <dbReference type="NCBI Taxonomy" id="29808"/>
    <lineage>
        <taxon>Eukaryota</taxon>
        <taxon>Viridiplantae</taxon>
        <taxon>Streptophyta</taxon>
        <taxon>Embryophyta</taxon>
        <taxon>Tracheophyta</taxon>
        <taxon>Spermatophyta</taxon>
        <taxon>Pinopsida</taxon>
        <taxon>Pinidae</taxon>
        <taxon>Conifers II</taxon>
        <taxon>Cupressales</taxon>
        <taxon>Taxaceae</taxon>
        <taxon>Taxus</taxon>
    </lineage>
</organism>
<dbReference type="AlphaFoldDB" id="A0AA38C4X8"/>
<proteinExistence type="predicted"/>
<dbReference type="EMBL" id="JAHRHJ020000765">
    <property type="protein sequence ID" value="KAH9293747.1"/>
    <property type="molecule type" value="Genomic_DNA"/>
</dbReference>
<reference evidence="1 2" key="1">
    <citation type="journal article" date="2021" name="Nat. Plants">
        <title>The Taxus genome provides insights into paclitaxel biosynthesis.</title>
        <authorList>
            <person name="Xiong X."/>
            <person name="Gou J."/>
            <person name="Liao Q."/>
            <person name="Li Y."/>
            <person name="Zhou Q."/>
            <person name="Bi G."/>
            <person name="Li C."/>
            <person name="Du R."/>
            <person name="Wang X."/>
            <person name="Sun T."/>
            <person name="Guo L."/>
            <person name="Liang H."/>
            <person name="Lu P."/>
            <person name="Wu Y."/>
            <person name="Zhang Z."/>
            <person name="Ro D.K."/>
            <person name="Shang Y."/>
            <person name="Huang S."/>
            <person name="Yan J."/>
        </authorList>
    </citation>
    <scope>NUCLEOTIDE SEQUENCE [LARGE SCALE GENOMIC DNA]</scope>
    <source>
        <strain evidence="1">Ta-2019</strain>
    </source>
</reference>
<protein>
    <submittedName>
        <fullName evidence="1">Uncharacterized protein</fullName>
    </submittedName>
</protein>
<accession>A0AA38C4X8</accession>
<dbReference type="Proteomes" id="UP000824469">
    <property type="component" value="Unassembled WGS sequence"/>
</dbReference>
<comment type="caution">
    <text evidence="1">The sequence shown here is derived from an EMBL/GenBank/DDBJ whole genome shotgun (WGS) entry which is preliminary data.</text>
</comment>
<evidence type="ECO:0000313" key="2">
    <source>
        <dbReference type="Proteomes" id="UP000824469"/>
    </source>
</evidence>
<keyword evidence="2" id="KW-1185">Reference proteome</keyword>
<gene>
    <name evidence="1" type="ORF">KI387_041048</name>
</gene>
<name>A0AA38C4X8_TAXCH</name>
<feature type="non-terminal residue" evidence="1">
    <location>
        <position position="99"/>
    </location>
</feature>
<evidence type="ECO:0000313" key="1">
    <source>
        <dbReference type="EMBL" id="KAH9293747.1"/>
    </source>
</evidence>